<organism evidence="1 2">
    <name type="scientific">Sporothrix eucalyptigena</name>
    <dbReference type="NCBI Taxonomy" id="1812306"/>
    <lineage>
        <taxon>Eukaryota</taxon>
        <taxon>Fungi</taxon>
        <taxon>Dikarya</taxon>
        <taxon>Ascomycota</taxon>
        <taxon>Pezizomycotina</taxon>
        <taxon>Sordariomycetes</taxon>
        <taxon>Sordariomycetidae</taxon>
        <taxon>Ophiostomatales</taxon>
        <taxon>Ophiostomataceae</taxon>
        <taxon>Sporothrix</taxon>
    </lineage>
</organism>
<dbReference type="EMBL" id="CAWUHD010000102">
    <property type="protein sequence ID" value="CAK7231483.1"/>
    <property type="molecule type" value="Genomic_DNA"/>
</dbReference>
<evidence type="ECO:0008006" key="3">
    <source>
        <dbReference type="Google" id="ProtNLM"/>
    </source>
</evidence>
<evidence type="ECO:0000313" key="1">
    <source>
        <dbReference type="EMBL" id="CAK7231483.1"/>
    </source>
</evidence>
<reference evidence="1 2" key="1">
    <citation type="submission" date="2024-01" db="EMBL/GenBank/DDBJ databases">
        <authorList>
            <person name="Allen C."/>
            <person name="Tagirdzhanova G."/>
        </authorList>
    </citation>
    <scope>NUCLEOTIDE SEQUENCE [LARGE SCALE GENOMIC DNA]</scope>
</reference>
<protein>
    <recommendedName>
        <fullName evidence="3">Protein kinase domain-containing protein</fullName>
    </recommendedName>
</protein>
<gene>
    <name evidence="1" type="ORF">SEUCBS140593_007937</name>
</gene>
<comment type="caution">
    <text evidence="1">The sequence shown here is derived from an EMBL/GenBank/DDBJ whole genome shotgun (WGS) entry which is preliminary data.</text>
</comment>
<proteinExistence type="predicted"/>
<keyword evidence="2" id="KW-1185">Reference proteome</keyword>
<evidence type="ECO:0000313" key="2">
    <source>
        <dbReference type="Proteomes" id="UP001642482"/>
    </source>
</evidence>
<dbReference type="Proteomes" id="UP001642482">
    <property type="component" value="Unassembled WGS sequence"/>
</dbReference>
<accession>A0ABP0CI15</accession>
<sequence length="209" mass="23742">MDPNTPARFRKIDIRVPRLRKCPFDLDTVDWRHAKLLGTGMDGCVWRVRFGKDSLYYALKLFWDADPEKLEGCYFAAQRECQNAALLQSMRASLDQEAAAQAVLDSGGTFPDGEGNGPGANPTLVFVNPKDEEEAACNLYSFSESEEKNKVLAVERFLHLAGFQFCPQPLRTNWINGILVDHSDIVAPCFFGWHKRWYHPRTIEVLMAE</sequence>
<name>A0ABP0CI15_9PEZI</name>